<comment type="similarity">
    <text evidence="1">Belongs to the metallophosphoesterase superfamily. YfcE family.</text>
</comment>
<gene>
    <name evidence="3" type="ORF">VB264_18485</name>
</gene>
<evidence type="ECO:0000259" key="2">
    <source>
        <dbReference type="Pfam" id="PF12850"/>
    </source>
</evidence>
<organism evidence="3 4">
    <name type="scientific">Arcicella aquatica</name>
    <dbReference type="NCBI Taxonomy" id="217141"/>
    <lineage>
        <taxon>Bacteria</taxon>
        <taxon>Pseudomonadati</taxon>
        <taxon>Bacteroidota</taxon>
        <taxon>Cytophagia</taxon>
        <taxon>Cytophagales</taxon>
        <taxon>Flectobacillaceae</taxon>
        <taxon>Arcicella</taxon>
    </lineage>
</organism>
<keyword evidence="4" id="KW-1185">Reference proteome</keyword>
<dbReference type="InterPro" id="IPR024654">
    <property type="entry name" value="Calcineurin-like_PHP_lpxH"/>
</dbReference>
<dbReference type="InterPro" id="IPR029052">
    <property type="entry name" value="Metallo-depent_PP-like"/>
</dbReference>
<dbReference type="InterPro" id="IPR050126">
    <property type="entry name" value="Ap4A_hydrolase"/>
</dbReference>
<dbReference type="EMBL" id="JAYFUL010000037">
    <property type="protein sequence ID" value="MEA5259791.1"/>
    <property type="molecule type" value="Genomic_DNA"/>
</dbReference>
<dbReference type="Gene3D" id="3.60.21.10">
    <property type="match status" value="1"/>
</dbReference>
<dbReference type="Proteomes" id="UP001304671">
    <property type="component" value="Unassembled WGS sequence"/>
</dbReference>
<dbReference type="SUPFAM" id="SSF56300">
    <property type="entry name" value="Metallo-dependent phosphatases"/>
    <property type="match status" value="1"/>
</dbReference>
<name>A0ABU5QTW8_9BACT</name>
<evidence type="ECO:0000313" key="3">
    <source>
        <dbReference type="EMBL" id="MEA5259791.1"/>
    </source>
</evidence>
<evidence type="ECO:0000313" key="4">
    <source>
        <dbReference type="Proteomes" id="UP001304671"/>
    </source>
</evidence>
<reference evidence="3 4" key="1">
    <citation type="submission" date="2023-12" db="EMBL/GenBank/DDBJ databases">
        <title>Novel species of the genus Arcicella isolated from rivers.</title>
        <authorList>
            <person name="Lu H."/>
        </authorList>
    </citation>
    <scope>NUCLEOTIDE SEQUENCE [LARGE SCALE GENOMIC DNA]</scope>
    <source>
        <strain evidence="3 4">LMG 21963</strain>
    </source>
</reference>
<accession>A0ABU5QTW8</accession>
<feature type="domain" description="Calcineurin-like phosphoesterase" evidence="2">
    <location>
        <begin position="1"/>
        <end position="196"/>
    </location>
</feature>
<comment type="caution">
    <text evidence="3">The sequence shown here is derived from an EMBL/GenBank/DDBJ whole genome shotgun (WGS) entry which is preliminary data.</text>
</comment>
<protein>
    <submittedName>
        <fullName evidence="3">Metallophosphoesterase family protein</fullName>
    </submittedName>
</protein>
<dbReference type="PANTHER" id="PTHR42850:SF2">
    <property type="entry name" value="BLL5683 PROTEIN"/>
    <property type="match status" value="1"/>
</dbReference>
<dbReference type="PIRSF" id="PIRSF000883">
    <property type="entry name" value="Pesterase_MJ0912"/>
    <property type="match status" value="1"/>
</dbReference>
<dbReference type="RefSeq" id="WP_323251716.1">
    <property type="nucleotide sequence ID" value="NZ_JAYFUL010000037.1"/>
</dbReference>
<dbReference type="PANTHER" id="PTHR42850">
    <property type="entry name" value="METALLOPHOSPHOESTERASE"/>
    <property type="match status" value="1"/>
</dbReference>
<evidence type="ECO:0000256" key="1">
    <source>
        <dbReference type="ARBA" id="ARBA00008950"/>
    </source>
</evidence>
<dbReference type="CDD" id="cd00838">
    <property type="entry name" value="MPP_superfamily"/>
    <property type="match status" value="1"/>
</dbReference>
<proteinExistence type="inferred from homology"/>
<sequence length="237" mass="26895">MKIALFSDIHANVLALDAFFADVEQQKPDTIYCLGDLVGYHIWPNEVIEAIKSRRIATLAGNHDIKVTLPFESESEITASKYAYDIIEKQHREYLLSLPHHIRLSFFIQGTEKQMLMVHASPRSITEYILPDMDEDDVDAIMVEAKADILCFGHSHKPYHRVIERDGKKKHIINIGSLGKPKDGDIRGCYVLLTIHPDSSEIEVAFKRVEYDVEKAAEALIQSPLPNELADRLRGAF</sequence>
<dbReference type="InterPro" id="IPR011152">
    <property type="entry name" value="Pesterase_MJ0912"/>
</dbReference>
<dbReference type="Pfam" id="PF12850">
    <property type="entry name" value="Metallophos_2"/>
    <property type="match status" value="1"/>
</dbReference>